<dbReference type="Proteomes" id="UP000008192">
    <property type="component" value="Chromosome"/>
</dbReference>
<accession>A0AAU8PH55</accession>
<organism evidence="1 2">
    <name type="scientific">Treponema pallidum subsp. pertenue (strain Gauthier)</name>
    <dbReference type="NCBI Taxonomy" id="491080"/>
    <lineage>
        <taxon>Bacteria</taxon>
        <taxon>Pseudomonadati</taxon>
        <taxon>Spirochaetota</taxon>
        <taxon>Spirochaetia</taxon>
        <taxon>Spirochaetales</taxon>
        <taxon>Treponemataceae</taxon>
        <taxon>Treponema</taxon>
    </lineage>
</organism>
<gene>
    <name evidence="1" type="ordered locus">TPEGAU_0823a</name>
</gene>
<name>A0AAU8PH55_TREPG</name>
<reference evidence="2" key="1">
    <citation type="journal article" date="2012" name="PLoS Negl. Trop. Dis.">
        <title>Whole genome sequences of three Treponema pallidum ssp. pertenue strains: yaws and syphilis treponemes differ in less than 0.2% of the genome sequence.</title>
        <authorList>
            <person name="Cejkova D."/>
            <person name="Zobanikova M."/>
            <person name="Chen L."/>
            <person name="Pospisilova P."/>
            <person name="Strouhal M."/>
            <person name="Qin X."/>
            <person name="Mikalova L."/>
            <person name="Norris S.J."/>
            <person name="Muzny D.M."/>
            <person name="Gibbs R.A."/>
            <person name="Fulton L.L."/>
            <person name="Sodergren E."/>
            <person name="Weinstock G.M."/>
            <person name="Smajs D."/>
        </authorList>
    </citation>
    <scope>NUCLEOTIDE SEQUENCE [LARGE SCALE GENOMIC DNA]</scope>
    <source>
        <strain evidence="2">Gauthier</strain>
    </source>
</reference>
<dbReference type="EMBL" id="CP002376">
    <property type="protein sequence ID" value="AEZ60092.1"/>
    <property type="molecule type" value="Genomic_DNA"/>
</dbReference>
<proteinExistence type="predicted"/>
<protein>
    <submittedName>
        <fullName evidence="1">Uncharacterized protein</fullName>
    </submittedName>
</protein>
<sequence>MGTGKDAVECDGELDDTEVTGKMTTIGTDNAQDLLAYLLRERAHLLGGETLKIVGPSEGAKQRQIHDENASCRTEGARAETTCSCADSCEASSCACGLLSFAFFFSFRRARRNSSGIQAGRSVAETTQMVKVYSCVAQARKERVY</sequence>
<dbReference type="AlphaFoldDB" id="A0AAU8PH55"/>
<evidence type="ECO:0000313" key="1">
    <source>
        <dbReference type="EMBL" id="AEZ60092.1"/>
    </source>
</evidence>
<dbReference type="KEGG" id="tpg:TPEGAU_0823a"/>
<evidence type="ECO:0000313" key="2">
    <source>
        <dbReference type="Proteomes" id="UP000008192"/>
    </source>
</evidence>